<protein>
    <submittedName>
        <fullName evidence="4">Fic family protein</fullName>
    </submittedName>
</protein>
<name>A0A8E2D4J5_9PORP</name>
<dbReference type="InterPro" id="IPR003812">
    <property type="entry name" value="Fido"/>
</dbReference>
<comment type="caution">
    <text evidence="4">The sequence shown here is derived from an EMBL/GenBank/DDBJ whole genome shotgun (WGS) entry which is preliminary data.</text>
</comment>
<dbReference type="AlphaFoldDB" id="A0A8E2D4J5"/>
<feature type="domain" description="Fido" evidence="3">
    <location>
        <begin position="113"/>
        <end position="267"/>
    </location>
</feature>
<evidence type="ECO:0000313" key="4">
    <source>
        <dbReference type="EMBL" id="NYI48893.1"/>
    </source>
</evidence>
<keyword evidence="5" id="KW-1185">Reference proteome</keyword>
<dbReference type="Gene3D" id="1.10.3290.10">
    <property type="entry name" value="Fido-like domain"/>
    <property type="match status" value="1"/>
</dbReference>
<keyword evidence="2" id="KW-0547">Nucleotide-binding</keyword>
<dbReference type="RefSeq" id="WP_179398846.1">
    <property type="nucleotide sequence ID" value="NZ_JACCCY010000001.1"/>
</dbReference>
<dbReference type="SUPFAM" id="SSF140931">
    <property type="entry name" value="Fic-like"/>
    <property type="match status" value="1"/>
</dbReference>
<feature type="binding site" evidence="2">
    <location>
        <begin position="206"/>
        <end position="213"/>
    </location>
    <ligand>
        <name>ATP</name>
        <dbReference type="ChEBI" id="CHEBI:30616"/>
    </ligand>
</feature>
<dbReference type="Proteomes" id="UP000574332">
    <property type="component" value="Unassembled WGS sequence"/>
</dbReference>
<dbReference type="PANTHER" id="PTHR13504">
    <property type="entry name" value="FIDO DOMAIN-CONTAINING PROTEIN DDB_G0283145"/>
    <property type="match status" value="1"/>
</dbReference>
<feature type="binding site" evidence="2">
    <location>
        <begin position="244"/>
        <end position="245"/>
    </location>
    <ligand>
        <name>ATP</name>
        <dbReference type="ChEBI" id="CHEBI:30616"/>
    </ligand>
</feature>
<dbReference type="PANTHER" id="PTHR13504:SF33">
    <property type="entry name" value="FIC FAMILY PROTEIN"/>
    <property type="match status" value="1"/>
</dbReference>
<organism evidence="4 5">
    <name type="scientific">Macellibacteroides fermentans</name>
    <dbReference type="NCBI Taxonomy" id="879969"/>
    <lineage>
        <taxon>Bacteria</taxon>
        <taxon>Pseudomonadati</taxon>
        <taxon>Bacteroidota</taxon>
        <taxon>Bacteroidia</taxon>
        <taxon>Bacteroidales</taxon>
        <taxon>Porphyromonadaceae</taxon>
        <taxon>Macellibacteroides</taxon>
    </lineage>
</organism>
<feature type="active site" evidence="1">
    <location>
        <position position="202"/>
    </location>
</feature>
<dbReference type="InterPro" id="IPR025230">
    <property type="entry name" value="DUF4172"/>
</dbReference>
<evidence type="ECO:0000256" key="1">
    <source>
        <dbReference type="PIRSR" id="PIRSR640198-1"/>
    </source>
</evidence>
<accession>A0A8E2D4J5</accession>
<dbReference type="InterPro" id="IPR036597">
    <property type="entry name" value="Fido-like_dom_sf"/>
</dbReference>
<dbReference type="PROSITE" id="PS51459">
    <property type="entry name" value="FIDO"/>
    <property type="match status" value="1"/>
</dbReference>
<sequence>MYIHQLNNWNDFRYSSEGLVSALAQVRYMQGRLLGQMQGLGFSLRAEALLTTLTLDVLKSTEIEGEILNKEQVRSSIARRLGLNVSGMVNSTRDVDGVVEMMLDATQRYNEPLSHERLFGWHAALFPTGWSGMYRIEVGKYRTGEMQVVSGAMGKERVHYEAPKPEIVSDEMEKFLSWFNHESSLDSVIKAAIAHLWFITIHPFDDGNGRIARAITDMLLARSDGSSQRFYSMSNQILNERKTYYDILERTQHGNGEITDWLLWFIKCLNGALSSTEILLGSILTKARFWDTHAQTSLNERQRTMLNKLLDGFDGKLTSGKWAKITKCSADTALNDIKDLMVKDILCKAEDGGRSTNYVLSI</sequence>
<dbReference type="InterPro" id="IPR040198">
    <property type="entry name" value="Fido_containing"/>
</dbReference>
<evidence type="ECO:0000313" key="5">
    <source>
        <dbReference type="Proteomes" id="UP000574332"/>
    </source>
</evidence>
<dbReference type="Pfam" id="PF13776">
    <property type="entry name" value="DUF4172"/>
    <property type="match status" value="1"/>
</dbReference>
<gene>
    <name evidence="4" type="ORF">F5613_000938</name>
</gene>
<dbReference type="EMBL" id="JACCCY010000001">
    <property type="protein sequence ID" value="NYI48893.1"/>
    <property type="molecule type" value="Genomic_DNA"/>
</dbReference>
<dbReference type="Pfam" id="PF02661">
    <property type="entry name" value="Fic"/>
    <property type="match status" value="1"/>
</dbReference>
<dbReference type="GO" id="GO:0005524">
    <property type="term" value="F:ATP binding"/>
    <property type="evidence" value="ECO:0007669"/>
    <property type="project" value="UniProtKB-KW"/>
</dbReference>
<reference evidence="4 5" key="1">
    <citation type="submission" date="2020-07" db="EMBL/GenBank/DDBJ databases">
        <title>Genomic Encyclopedia of Type Strains, Phase IV (KMG-IV): sequencing the most valuable type-strain genomes for metagenomic binning, comparative biology and taxonomic classification.</title>
        <authorList>
            <person name="Goeker M."/>
        </authorList>
    </citation>
    <scope>NUCLEOTIDE SEQUENCE [LARGE SCALE GENOMIC DNA]</scope>
    <source>
        <strain evidence="4 5">DSM 23697</strain>
    </source>
</reference>
<evidence type="ECO:0000256" key="2">
    <source>
        <dbReference type="PIRSR" id="PIRSR640198-2"/>
    </source>
</evidence>
<keyword evidence="2" id="KW-0067">ATP-binding</keyword>
<evidence type="ECO:0000259" key="3">
    <source>
        <dbReference type="PROSITE" id="PS51459"/>
    </source>
</evidence>
<proteinExistence type="predicted"/>